<keyword evidence="9" id="KW-1185">Reference proteome</keyword>
<dbReference type="OrthoDB" id="150227at2"/>
<name>A0A1K2HHA6_9LACT</name>
<dbReference type="AlphaFoldDB" id="A0A1K2HHA6"/>
<proteinExistence type="predicted"/>
<dbReference type="Proteomes" id="UP000185655">
    <property type="component" value="Unassembled WGS sequence"/>
</dbReference>
<dbReference type="InterPro" id="IPR014746">
    <property type="entry name" value="Gln_synth/guanido_kin_cat_dom"/>
</dbReference>
<evidence type="ECO:0000256" key="1">
    <source>
        <dbReference type="ARBA" id="ARBA00012220"/>
    </source>
</evidence>
<gene>
    <name evidence="6" type="ORF">RR45_GL000618</name>
    <name evidence="7" type="ORF">SAMN02746068_01843</name>
</gene>
<evidence type="ECO:0000313" key="8">
    <source>
        <dbReference type="Proteomes" id="UP000185655"/>
    </source>
</evidence>
<evidence type="ECO:0000313" key="6">
    <source>
        <dbReference type="EMBL" id="PCS02429.1"/>
    </source>
</evidence>
<dbReference type="EMBL" id="FPKS01000013">
    <property type="protein sequence ID" value="SFZ76134.1"/>
    <property type="molecule type" value="Genomic_DNA"/>
</dbReference>
<evidence type="ECO:0000256" key="5">
    <source>
        <dbReference type="ARBA" id="ARBA00048819"/>
    </source>
</evidence>
<dbReference type="Proteomes" id="UP000218979">
    <property type="component" value="Unassembled WGS sequence"/>
</dbReference>
<dbReference type="PANTHER" id="PTHR34378">
    <property type="entry name" value="GLUTAMATE--CYSTEINE LIGASE, CHLOROPLASTIC"/>
    <property type="match status" value="1"/>
</dbReference>
<protein>
    <recommendedName>
        <fullName evidence="1">glutamate--cysteine ligase</fullName>
        <ecNumber evidence="1">6.3.2.2</ecNumber>
    </recommendedName>
</protein>
<dbReference type="SUPFAM" id="SSF55931">
    <property type="entry name" value="Glutamine synthetase/guanido kinase"/>
    <property type="match status" value="1"/>
</dbReference>
<reference evidence="7 8" key="2">
    <citation type="submission" date="2016-11" db="EMBL/GenBank/DDBJ databases">
        <authorList>
            <person name="Jaros S."/>
            <person name="Januszkiewicz K."/>
            <person name="Wedrychowicz H."/>
        </authorList>
    </citation>
    <scope>NUCLEOTIDE SEQUENCE [LARGE SCALE GENOMIC DNA]</scope>
    <source>
        <strain evidence="7 8">DSM 22330</strain>
    </source>
</reference>
<dbReference type="RefSeq" id="WP_072353647.1">
    <property type="nucleotide sequence ID" value="NZ_FPKS01000013.1"/>
</dbReference>
<dbReference type="EMBL" id="JXJT01000016">
    <property type="protein sequence ID" value="PCS02429.1"/>
    <property type="molecule type" value="Genomic_DNA"/>
</dbReference>
<keyword evidence="3" id="KW-0547">Nucleotide-binding</keyword>
<dbReference type="PANTHER" id="PTHR34378:SF1">
    <property type="entry name" value="GLUTAMATE--CYSTEINE LIGASE, CHLOROPLASTIC"/>
    <property type="match status" value="1"/>
</dbReference>
<evidence type="ECO:0000256" key="4">
    <source>
        <dbReference type="ARBA" id="ARBA00022840"/>
    </source>
</evidence>
<evidence type="ECO:0000256" key="3">
    <source>
        <dbReference type="ARBA" id="ARBA00022741"/>
    </source>
</evidence>
<dbReference type="Pfam" id="PF04107">
    <property type="entry name" value="GCS2"/>
    <property type="match status" value="1"/>
</dbReference>
<keyword evidence="4" id="KW-0067">ATP-binding</keyword>
<evidence type="ECO:0000256" key="2">
    <source>
        <dbReference type="ARBA" id="ARBA00022598"/>
    </source>
</evidence>
<keyword evidence="2" id="KW-0436">Ligase</keyword>
<dbReference type="GO" id="GO:0005524">
    <property type="term" value="F:ATP binding"/>
    <property type="evidence" value="ECO:0007669"/>
    <property type="project" value="UniProtKB-KW"/>
</dbReference>
<organism evidence="7 8">
    <name type="scientific">Pseudolactococcus chungangensis CAU 28 = DSM 22330</name>
    <dbReference type="NCBI Taxonomy" id="1122154"/>
    <lineage>
        <taxon>Bacteria</taxon>
        <taxon>Bacillati</taxon>
        <taxon>Bacillota</taxon>
        <taxon>Bacilli</taxon>
        <taxon>Lactobacillales</taxon>
        <taxon>Streptococcaceae</taxon>
        <taxon>Pseudolactococcus</taxon>
    </lineage>
</organism>
<dbReference type="Gene3D" id="3.30.590.20">
    <property type="match status" value="1"/>
</dbReference>
<dbReference type="STRING" id="1122154.SAMN02746068_01843"/>
<dbReference type="GO" id="GO:0006750">
    <property type="term" value="P:glutathione biosynthetic process"/>
    <property type="evidence" value="ECO:0007669"/>
    <property type="project" value="InterPro"/>
</dbReference>
<comment type="catalytic activity">
    <reaction evidence="5">
        <text>L-cysteine + L-glutamate + ATP = gamma-L-glutamyl-L-cysteine + ADP + phosphate + H(+)</text>
        <dbReference type="Rhea" id="RHEA:13285"/>
        <dbReference type="ChEBI" id="CHEBI:15378"/>
        <dbReference type="ChEBI" id="CHEBI:29985"/>
        <dbReference type="ChEBI" id="CHEBI:30616"/>
        <dbReference type="ChEBI" id="CHEBI:35235"/>
        <dbReference type="ChEBI" id="CHEBI:43474"/>
        <dbReference type="ChEBI" id="CHEBI:58173"/>
        <dbReference type="ChEBI" id="CHEBI:456216"/>
        <dbReference type="EC" id="6.3.2.2"/>
    </reaction>
</comment>
<reference evidence="6 9" key="1">
    <citation type="submission" date="2014-12" db="EMBL/GenBank/DDBJ databases">
        <title>Draft genome sequences of 10 type strains of Lactococcus.</title>
        <authorList>
            <person name="Sun Z."/>
            <person name="Zhong Z."/>
            <person name="Liu W."/>
            <person name="Zhang W."/>
            <person name="Zhang H."/>
        </authorList>
    </citation>
    <scope>NUCLEOTIDE SEQUENCE [LARGE SCALE GENOMIC DNA]</scope>
    <source>
        <strain evidence="6 9">DSM 22330</strain>
    </source>
</reference>
<sequence>MNIARELLRERYFTNLKHSNDLFVGIELELPIVKLTGEAVDFSVVFALFDEMIEKLPLSIEKSDDNGQAIQLVSDENNDRILFEVGYNTIEFAFDKAETIGEVEQRFSNYLAVMQPFLKNQNHLLTGFGVNPFWDKNDNRPVASPRYEMLMAYLKLGETREEVRVSQNNYGAFIQGSQVQLDVTRENLVTTLNTFNAIEMVKAWLFGNSYLWNGQLDTLISRDVFWEESMHGIFPENTGVFPEAFESLETFLDYLMKTALFTRTSEASTFYFEPIQAMDYFNHDEIPAFDLLGNELVLMPSPYDFEAHRSYQYQNLTTRGTVEFRSTCAQPIATSFTVAAFHLGLMQELASFETLIASHAFYEDYGRDYPQLRRRFSAQNLSSEEIEDVASFAEDLVNLAAVGLEKRGFGEEKYLTALYQRIERKENPAVKALHLLESGKTLSEISEIFADGKDI</sequence>
<dbReference type="GO" id="GO:0004357">
    <property type="term" value="F:glutamate-cysteine ligase activity"/>
    <property type="evidence" value="ECO:0007669"/>
    <property type="project" value="UniProtKB-EC"/>
</dbReference>
<accession>A0A1K2HHA6</accession>
<dbReference type="InterPro" id="IPR035434">
    <property type="entry name" value="GCL_bact_plant"/>
</dbReference>
<evidence type="ECO:0000313" key="7">
    <source>
        <dbReference type="EMBL" id="SFZ76134.1"/>
    </source>
</evidence>
<dbReference type="EC" id="6.3.2.2" evidence="1"/>
<evidence type="ECO:0000313" key="9">
    <source>
        <dbReference type="Proteomes" id="UP000218979"/>
    </source>
</evidence>
<dbReference type="InterPro" id="IPR006336">
    <property type="entry name" value="GCS2"/>
</dbReference>